<dbReference type="SUPFAM" id="SSF53756">
    <property type="entry name" value="UDP-Glycosyltransferase/glycogen phosphorylase"/>
    <property type="match status" value="1"/>
</dbReference>
<dbReference type="RefSeq" id="WP_060616062.1">
    <property type="nucleotide sequence ID" value="NZ_BLCR01000078.1"/>
</dbReference>
<evidence type="ECO:0000313" key="3">
    <source>
        <dbReference type="EMBL" id="MWL45979.1"/>
    </source>
</evidence>
<accession>A0A6L6ZU65</accession>
<dbReference type="Proteomes" id="UP000487258">
    <property type="component" value="Unassembled WGS sequence"/>
</dbReference>
<sequence>MKVLYIITKADEIGGAQIHIRDLSSRLKEDGHDVVVIVGEHGALVDELIKRGVAYHIVPSLVREINPIKDLRAVIEISKLISILDPDIISLHSSKAGIIGRLAALRKKKPVIFTAHGWAFANGVSKNRQKLYCIIEKIIEPLASKIITVSEQDKQLALELNVSSHEKQVVIHNGMMQSSLPPRFENRTSNKTVELISVARFSEQKDHRTLFVALSQINNLNWRLTLVGKGPLLEYYKTLARKLNIHERIQFLGERHDVAELMVRSDVFLLISKWEGFPRSILEAMRAGLPVIASNVGGTSEAINDGITGFLVEREDVDGLKHKLCKLLSEPELCFNMGQAGYQSFISNFTFDVMYQKTYYLYESLLKK</sequence>
<protein>
    <submittedName>
        <fullName evidence="3">Glycosyltransferase</fullName>
    </submittedName>
</protein>
<feature type="domain" description="Glycosyltransferase subfamily 4-like N-terminal" evidence="2">
    <location>
        <begin position="13"/>
        <end position="174"/>
    </location>
</feature>
<comment type="caution">
    <text evidence="3">The sequence shown here is derived from an EMBL/GenBank/DDBJ whole genome shotgun (WGS) entry which is preliminary data.</text>
</comment>
<organism evidence="3 4">
    <name type="scientific">Escherichia coli</name>
    <dbReference type="NCBI Taxonomy" id="562"/>
    <lineage>
        <taxon>Bacteria</taxon>
        <taxon>Pseudomonadati</taxon>
        <taxon>Pseudomonadota</taxon>
        <taxon>Gammaproteobacteria</taxon>
        <taxon>Enterobacterales</taxon>
        <taxon>Enterobacteriaceae</taxon>
        <taxon>Escherichia</taxon>
    </lineage>
</organism>
<dbReference type="PANTHER" id="PTHR12526:SF638">
    <property type="entry name" value="SPORE COAT PROTEIN SA"/>
    <property type="match status" value="1"/>
</dbReference>
<gene>
    <name evidence="3" type="ORF">GQM04_10695</name>
</gene>
<dbReference type="CDD" id="cd03808">
    <property type="entry name" value="GT4_CapM-like"/>
    <property type="match status" value="1"/>
</dbReference>
<dbReference type="Gene3D" id="3.40.50.2000">
    <property type="entry name" value="Glycogen Phosphorylase B"/>
    <property type="match status" value="2"/>
</dbReference>
<proteinExistence type="predicted"/>
<dbReference type="GO" id="GO:0016757">
    <property type="term" value="F:glycosyltransferase activity"/>
    <property type="evidence" value="ECO:0007669"/>
    <property type="project" value="InterPro"/>
</dbReference>
<name>A0A6L6ZU65_ECOLX</name>
<dbReference type="PANTHER" id="PTHR12526">
    <property type="entry name" value="GLYCOSYLTRANSFERASE"/>
    <property type="match status" value="1"/>
</dbReference>
<dbReference type="AlphaFoldDB" id="A0A6L6ZU65"/>
<dbReference type="GO" id="GO:1901135">
    <property type="term" value="P:carbohydrate derivative metabolic process"/>
    <property type="evidence" value="ECO:0007669"/>
    <property type="project" value="UniProtKB-ARBA"/>
</dbReference>
<reference evidence="3 4" key="1">
    <citation type="submission" date="2019-12" db="EMBL/GenBank/DDBJ databases">
        <title>Enteriobacteria Tanzani isolates_10432.</title>
        <authorList>
            <person name="Subbiah M."/>
            <person name="Call D."/>
        </authorList>
    </citation>
    <scope>NUCLEOTIDE SEQUENCE [LARGE SCALE GENOMIC DNA]</scope>
    <source>
        <strain evidence="3 4">10432wF6</strain>
    </source>
</reference>
<evidence type="ECO:0000313" key="4">
    <source>
        <dbReference type="Proteomes" id="UP000487258"/>
    </source>
</evidence>
<dbReference type="InterPro" id="IPR028098">
    <property type="entry name" value="Glyco_trans_4-like_N"/>
</dbReference>
<dbReference type="Pfam" id="PF13439">
    <property type="entry name" value="Glyco_transf_4"/>
    <property type="match status" value="1"/>
</dbReference>
<feature type="domain" description="Glycosyl transferase family 1" evidence="1">
    <location>
        <begin position="184"/>
        <end position="343"/>
    </location>
</feature>
<dbReference type="EMBL" id="WTMY01000076">
    <property type="protein sequence ID" value="MWL45979.1"/>
    <property type="molecule type" value="Genomic_DNA"/>
</dbReference>
<evidence type="ECO:0000259" key="1">
    <source>
        <dbReference type="Pfam" id="PF00534"/>
    </source>
</evidence>
<dbReference type="Pfam" id="PF00534">
    <property type="entry name" value="Glycos_transf_1"/>
    <property type="match status" value="1"/>
</dbReference>
<evidence type="ECO:0000259" key="2">
    <source>
        <dbReference type="Pfam" id="PF13439"/>
    </source>
</evidence>
<keyword evidence="3" id="KW-0808">Transferase</keyword>
<dbReference type="InterPro" id="IPR001296">
    <property type="entry name" value="Glyco_trans_1"/>
</dbReference>